<evidence type="ECO:0000313" key="4">
    <source>
        <dbReference type="EMBL" id="OQP56611.1"/>
    </source>
</evidence>
<feature type="domain" description="Protein FecR C-terminal" evidence="3">
    <location>
        <begin position="279"/>
        <end position="342"/>
    </location>
</feature>
<feature type="domain" description="FecR protein" evidence="2">
    <location>
        <begin position="139"/>
        <end position="222"/>
    </location>
</feature>
<evidence type="ECO:0000259" key="3">
    <source>
        <dbReference type="Pfam" id="PF16344"/>
    </source>
</evidence>
<comment type="caution">
    <text evidence="4">The sequence shown here is derived from an EMBL/GenBank/DDBJ whole genome shotgun (WGS) entry which is preliminary data.</text>
</comment>
<evidence type="ECO:0000313" key="5">
    <source>
        <dbReference type="Proteomes" id="UP000192276"/>
    </source>
</evidence>
<gene>
    <name evidence="4" type="ORF">A4R26_05485</name>
</gene>
<name>A0A1V9FE95_9BACT</name>
<feature type="transmembrane region" description="Helical" evidence="1">
    <location>
        <begin position="79"/>
        <end position="101"/>
    </location>
</feature>
<reference evidence="5" key="1">
    <citation type="submission" date="2016-04" db="EMBL/GenBank/DDBJ databases">
        <authorList>
            <person name="Chen L."/>
            <person name="Zhuang W."/>
            <person name="Wang G."/>
        </authorList>
    </citation>
    <scope>NUCLEOTIDE SEQUENCE [LARGE SCALE GENOMIC DNA]</scope>
    <source>
        <strain evidence="5">208</strain>
    </source>
</reference>
<dbReference type="PANTHER" id="PTHR30273">
    <property type="entry name" value="PERIPLASMIC SIGNAL SENSOR AND SIGMA FACTOR ACTIVATOR FECR-RELATED"/>
    <property type="match status" value="1"/>
</dbReference>
<keyword evidence="5" id="KW-1185">Reference proteome</keyword>
<dbReference type="STRING" id="550983.A4R26_05485"/>
<keyword evidence="1" id="KW-0812">Transmembrane</keyword>
<dbReference type="GO" id="GO:0016989">
    <property type="term" value="F:sigma factor antagonist activity"/>
    <property type="evidence" value="ECO:0007669"/>
    <property type="project" value="TreeGrafter"/>
</dbReference>
<dbReference type="InterPro" id="IPR006860">
    <property type="entry name" value="FecR"/>
</dbReference>
<keyword evidence="1" id="KW-1133">Transmembrane helix</keyword>
<dbReference type="PIRSF" id="PIRSF018266">
    <property type="entry name" value="FecR"/>
    <property type="match status" value="1"/>
</dbReference>
<sequence>MEVTKALLVKFIVNKCSREEAGQVYEYLLKHPQALDELLNEEEWDAYESNGVIDKKQSDTWYAAIRKQKSTGRVIRWKTWLRTAAAAVLFLTAASFIYQLVKPVKKNDVQVVTIIRPAEKTKENEKKKYINKSDRPAIYTLTDGSVVTLYRNSIVECDQPFTGNKRDLVLHGKALFKVAKDKTKPFTVYTGNFSTTALGTVFDITAYGNKTRSGVKLISGRVVVKNLKKTAGPVYLNPGDECFFENTGREIELHAKADVPVSKPASHRGLTINENEEVIEFTNAPLQQVFSKIESLYQVKINIESKHLANRKFTGAHIKSESPDELLSTIAGLNNLHLSKQGSVYLFLYNQ</sequence>
<dbReference type="InterPro" id="IPR032508">
    <property type="entry name" value="FecR_C"/>
</dbReference>
<evidence type="ECO:0000259" key="2">
    <source>
        <dbReference type="Pfam" id="PF04773"/>
    </source>
</evidence>
<proteinExistence type="predicted"/>
<dbReference type="Gene3D" id="2.60.120.1440">
    <property type="match status" value="1"/>
</dbReference>
<dbReference type="InterPro" id="IPR012373">
    <property type="entry name" value="Ferrdict_sens_TM"/>
</dbReference>
<dbReference type="EMBL" id="LWBP01000199">
    <property type="protein sequence ID" value="OQP56611.1"/>
    <property type="molecule type" value="Genomic_DNA"/>
</dbReference>
<organism evidence="4 5">
    <name type="scientific">Niastella populi</name>
    <dbReference type="NCBI Taxonomy" id="550983"/>
    <lineage>
        <taxon>Bacteria</taxon>
        <taxon>Pseudomonadati</taxon>
        <taxon>Bacteroidota</taxon>
        <taxon>Chitinophagia</taxon>
        <taxon>Chitinophagales</taxon>
        <taxon>Chitinophagaceae</taxon>
        <taxon>Niastella</taxon>
    </lineage>
</organism>
<protein>
    <recommendedName>
        <fullName evidence="6">FecR protein domain-containing protein</fullName>
    </recommendedName>
</protein>
<evidence type="ECO:0000256" key="1">
    <source>
        <dbReference type="SAM" id="Phobius"/>
    </source>
</evidence>
<dbReference type="AlphaFoldDB" id="A0A1V9FE95"/>
<dbReference type="Gene3D" id="3.55.50.30">
    <property type="match status" value="1"/>
</dbReference>
<dbReference type="RefSeq" id="WP_081168852.1">
    <property type="nucleotide sequence ID" value="NZ_LWBP01000199.1"/>
</dbReference>
<dbReference type="Proteomes" id="UP000192276">
    <property type="component" value="Unassembled WGS sequence"/>
</dbReference>
<dbReference type="Pfam" id="PF04773">
    <property type="entry name" value="FecR"/>
    <property type="match status" value="1"/>
</dbReference>
<dbReference type="Pfam" id="PF16344">
    <property type="entry name" value="FecR_C"/>
    <property type="match status" value="1"/>
</dbReference>
<evidence type="ECO:0008006" key="6">
    <source>
        <dbReference type="Google" id="ProtNLM"/>
    </source>
</evidence>
<keyword evidence="1" id="KW-0472">Membrane</keyword>
<accession>A0A1V9FE95</accession>
<dbReference type="PANTHER" id="PTHR30273:SF2">
    <property type="entry name" value="PROTEIN FECR"/>
    <property type="match status" value="1"/>
</dbReference>
<dbReference type="OrthoDB" id="934696at2"/>